<evidence type="ECO:0000256" key="2">
    <source>
        <dbReference type="ARBA" id="ARBA00023172"/>
    </source>
</evidence>
<feature type="domain" description="Recombinase" evidence="3">
    <location>
        <begin position="7"/>
        <end position="103"/>
    </location>
</feature>
<evidence type="ECO:0000256" key="1">
    <source>
        <dbReference type="ARBA" id="ARBA00023125"/>
    </source>
</evidence>
<name>A0A3E3ITG1_9FIRM</name>
<proteinExistence type="predicted"/>
<evidence type="ECO:0000313" key="5">
    <source>
        <dbReference type="Proteomes" id="UP000260828"/>
    </source>
</evidence>
<dbReference type="EMBL" id="QVME01000001">
    <property type="protein sequence ID" value="RGE70388.1"/>
    <property type="molecule type" value="Genomic_DNA"/>
</dbReference>
<dbReference type="PANTHER" id="PTHR30461:SF2">
    <property type="entry name" value="SERINE RECOMBINASE PINE-RELATED"/>
    <property type="match status" value="1"/>
</dbReference>
<dbReference type="PANTHER" id="PTHR30461">
    <property type="entry name" value="DNA-INVERTASE FROM LAMBDOID PROPHAGE"/>
    <property type="match status" value="1"/>
</dbReference>
<dbReference type="Gene3D" id="3.90.1750.20">
    <property type="entry name" value="Putative Large Serine Recombinase, Chain B, Domain 2"/>
    <property type="match status" value="1"/>
</dbReference>
<reference evidence="4 5" key="1">
    <citation type="submission" date="2018-08" db="EMBL/GenBank/DDBJ databases">
        <title>A genome reference for cultivated species of the human gut microbiota.</title>
        <authorList>
            <person name="Zou Y."/>
            <person name="Xue W."/>
            <person name="Luo G."/>
        </authorList>
    </citation>
    <scope>NUCLEOTIDE SEQUENCE [LARGE SCALE GENOMIC DNA]</scope>
    <source>
        <strain evidence="4 5">TF05-12AC</strain>
    </source>
</reference>
<dbReference type="GO" id="GO:0000150">
    <property type="term" value="F:DNA strand exchange activity"/>
    <property type="evidence" value="ECO:0007669"/>
    <property type="project" value="InterPro"/>
</dbReference>
<dbReference type="InterPro" id="IPR050639">
    <property type="entry name" value="SSR_resolvase"/>
</dbReference>
<dbReference type="AlphaFoldDB" id="A0A3E3ITG1"/>
<protein>
    <recommendedName>
        <fullName evidence="3">Recombinase domain-containing protein</fullName>
    </recommendedName>
</protein>
<accession>A0A3E3ITG1</accession>
<keyword evidence="1" id="KW-0238">DNA-binding</keyword>
<comment type="caution">
    <text evidence="4">The sequence shown here is derived from an EMBL/GenBank/DDBJ whole genome shotgun (WGS) entry which is preliminary data.</text>
</comment>
<sequence length="273" mass="30904">MKNRKLPFGYMLRMGKVCIKEPEAEVVRLIFHSYQEGASYNQLVESLGSQPVPYREDGQPWNKNMVARILQDERYTGIDDFPRVIEPEIFQTTQQKRPKTGGSPEKAKELRLLRGLVVCAHCGAPMARNQRDNWTCPQCGGPPVRKTGPELLADLQRLLTPYTRHPEKIQAPPYRTREHRDLELRLEQAMTSVNEAEQPAYQAALALAAAQLTDIGPERYESARIRRLLERKCQTDLTPTLIRQITAKILLGPTGAIAVKLKNGQILGKEPQS</sequence>
<gene>
    <name evidence="4" type="ORF">DXC40_04905</name>
</gene>
<evidence type="ECO:0000259" key="3">
    <source>
        <dbReference type="PROSITE" id="PS51737"/>
    </source>
</evidence>
<dbReference type="PROSITE" id="PS51737">
    <property type="entry name" value="RECOMBINASE_DNA_BIND"/>
    <property type="match status" value="1"/>
</dbReference>
<organism evidence="4 5">
    <name type="scientific">Anaerotruncus colihominis</name>
    <dbReference type="NCBI Taxonomy" id="169435"/>
    <lineage>
        <taxon>Bacteria</taxon>
        <taxon>Bacillati</taxon>
        <taxon>Bacillota</taxon>
        <taxon>Clostridia</taxon>
        <taxon>Eubacteriales</taxon>
        <taxon>Oscillospiraceae</taxon>
        <taxon>Anaerotruncus</taxon>
    </lineage>
</organism>
<dbReference type="InterPro" id="IPR038109">
    <property type="entry name" value="DNA_bind_recomb_sf"/>
</dbReference>
<dbReference type="Proteomes" id="UP000260828">
    <property type="component" value="Unassembled WGS sequence"/>
</dbReference>
<dbReference type="InterPro" id="IPR011109">
    <property type="entry name" value="DNA_bind_recombinase_dom"/>
</dbReference>
<keyword evidence="2" id="KW-0233">DNA recombination</keyword>
<evidence type="ECO:0000313" key="4">
    <source>
        <dbReference type="EMBL" id="RGE70388.1"/>
    </source>
</evidence>
<dbReference type="Pfam" id="PF07508">
    <property type="entry name" value="Recombinase"/>
    <property type="match status" value="1"/>
</dbReference>
<dbReference type="RefSeq" id="WP_117546213.1">
    <property type="nucleotide sequence ID" value="NZ_QVME01000001.1"/>
</dbReference>
<dbReference type="GO" id="GO:0003677">
    <property type="term" value="F:DNA binding"/>
    <property type="evidence" value="ECO:0007669"/>
    <property type="project" value="UniProtKB-KW"/>
</dbReference>